<dbReference type="InterPro" id="IPR036852">
    <property type="entry name" value="Peptidase_S8/S53_dom_sf"/>
</dbReference>
<dbReference type="CDD" id="cd00306">
    <property type="entry name" value="Peptidases_S8_S53"/>
    <property type="match status" value="1"/>
</dbReference>
<protein>
    <recommendedName>
        <fullName evidence="3">Peptidase S8/S53 domain-containing protein</fullName>
    </recommendedName>
</protein>
<gene>
    <name evidence="1" type="ORF">PsAD2_01718</name>
</gene>
<proteinExistence type="predicted"/>
<dbReference type="PATRIC" id="fig|989403.3.peg.1828"/>
<keyword evidence="2" id="KW-1185">Reference proteome</keyword>
<sequence>MKKLRIALIDGPLPESYPGLRKQVWVSQRDQSANFKSTSEHCQDTPARQHAMSMGDAITVHQASIELVNYVVFSEKLTTTHDHVLAALRLASDDNIDLVHCSLGLTQNTFSLSTTVKALQNSGCSVVASAVAQGGPVFPAALPCVISVQGDARCGGDDWSNLNLPHAKFGAHSGTKGDAIRGASLAAAHFTGLLARQLQNRSLLASGNTSNTLGPCLDFFQNNAKYQGRENRTLSGV</sequence>
<accession>A0A165ZH69</accession>
<dbReference type="EMBL" id="LMCB01000012">
    <property type="protein sequence ID" value="KZL19896.1"/>
    <property type="molecule type" value="Genomic_DNA"/>
</dbReference>
<name>A0A165ZH69_9HYPH</name>
<dbReference type="Proteomes" id="UP000076577">
    <property type="component" value="Unassembled WGS sequence"/>
</dbReference>
<dbReference type="AlphaFoldDB" id="A0A165ZH69"/>
<dbReference type="STRING" id="989403.SAMN05421798_10946"/>
<dbReference type="GO" id="GO:0004252">
    <property type="term" value="F:serine-type endopeptidase activity"/>
    <property type="evidence" value="ECO:0007669"/>
    <property type="project" value="InterPro"/>
</dbReference>
<reference evidence="1 2" key="1">
    <citation type="journal article" date="2016" name="Front. Microbiol.">
        <title>Comparative Genomic Analysis Reveals a Diverse Repertoire of Genes Involved in Prokaryote-Eukaryote Interactions within the Pseudovibrio Genus.</title>
        <authorList>
            <person name="Romano S."/>
            <person name="Fernandez-Guerra A."/>
            <person name="Reen F.J."/>
            <person name="Glockner F.O."/>
            <person name="Crowley S.P."/>
            <person name="O'Sullivan O."/>
            <person name="Cotter P.D."/>
            <person name="Adams C."/>
            <person name="Dobson A.D."/>
            <person name="O'Gara F."/>
        </authorList>
    </citation>
    <scope>NUCLEOTIDE SEQUENCE [LARGE SCALE GENOMIC DNA]</scope>
    <source>
        <strain evidence="1 2">Ad2</strain>
    </source>
</reference>
<evidence type="ECO:0000313" key="2">
    <source>
        <dbReference type="Proteomes" id="UP000076577"/>
    </source>
</evidence>
<dbReference type="GO" id="GO:0006508">
    <property type="term" value="P:proteolysis"/>
    <property type="evidence" value="ECO:0007669"/>
    <property type="project" value="InterPro"/>
</dbReference>
<dbReference type="RefSeq" id="WP_068004858.1">
    <property type="nucleotide sequence ID" value="NZ_FOFM01000009.1"/>
</dbReference>
<dbReference type="SUPFAM" id="SSF52743">
    <property type="entry name" value="Subtilisin-like"/>
    <property type="match status" value="1"/>
</dbReference>
<evidence type="ECO:0008006" key="3">
    <source>
        <dbReference type="Google" id="ProtNLM"/>
    </source>
</evidence>
<evidence type="ECO:0000313" key="1">
    <source>
        <dbReference type="EMBL" id="KZL19896.1"/>
    </source>
</evidence>
<dbReference type="Gene3D" id="3.40.50.200">
    <property type="entry name" value="Peptidase S8/S53 domain"/>
    <property type="match status" value="1"/>
</dbReference>
<dbReference type="OrthoDB" id="6087879at2"/>
<comment type="caution">
    <text evidence="1">The sequence shown here is derived from an EMBL/GenBank/DDBJ whole genome shotgun (WGS) entry which is preliminary data.</text>
</comment>
<organism evidence="1 2">
    <name type="scientific">Pseudovibrio axinellae</name>
    <dbReference type="NCBI Taxonomy" id="989403"/>
    <lineage>
        <taxon>Bacteria</taxon>
        <taxon>Pseudomonadati</taxon>
        <taxon>Pseudomonadota</taxon>
        <taxon>Alphaproteobacteria</taxon>
        <taxon>Hyphomicrobiales</taxon>
        <taxon>Stappiaceae</taxon>
        <taxon>Pseudovibrio</taxon>
    </lineage>
</organism>